<proteinExistence type="predicted"/>
<dbReference type="PANTHER" id="PTHR30124">
    <property type="entry name" value="MEMBRANE-BOUND LYTIC MUREIN TRANSGLYCOSYLASE A"/>
    <property type="match status" value="1"/>
</dbReference>
<dbReference type="PIRSF" id="PIRSF019422">
    <property type="entry name" value="MltA"/>
    <property type="match status" value="1"/>
</dbReference>
<evidence type="ECO:0000313" key="7">
    <source>
        <dbReference type="Proteomes" id="UP000186878"/>
    </source>
</evidence>
<name>A0A1Q8SNL6_9GAMM</name>
<comment type="catalytic activity">
    <reaction evidence="1 4">
        <text>Exolytic cleavage of the (1-&gt;4)-beta-glycosidic linkage between N-acetylmuramic acid (MurNAc) and N-acetylglucosamine (GlcNAc) residues in peptidoglycan, from either the reducing or the non-reducing ends of the peptidoglycan chains, with concomitant formation of a 1,6-anhydrobond in the MurNAc residue.</text>
        <dbReference type="EC" id="4.2.2.n1"/>
    </reaction>
</comment>
<dbReference type="AlphaFoldDB" id="A0A1Q8SNL6"/>
<dbReference type="GO" id="GO:0019867">
    <property type="term" value="C:outer membrane"/>
    <property type="evidence" value="ECO:0007669"/>
    <property type="project" value="InterPro"/>
</dbReference>
<dbReference type="Pfam" id="PF06725">
    <property type="entry name" value="3D"/>
    <property type="match status" value="1"/>
</dbReference>
<dbReference type="EC" id="4.2.2.n1" evidence="4"/>
<keyword evidence="2 4" id="KW-0456">Lyase</keyword>
<dbReference type="CDD" id="cd14485">
    <property type="entry name" value="mltA_like_LT_A"/>
    <property type="match status" value="1"/>
</dbReference>
<dbReference type="EMBL" id="MSDO01000026">
    <property type="protein sequence ID" value="OLO03023.1"/>
    <property type="molecule type" value="Genomic_DNA"/>
</dbReference>
<evidence type="ECO:0000256" key="1">
    <source>
        <dbReference type="ARBA" id="ARBA00001420"/>
    </source>
</evidence>
<dbReference type="Gene3D" id="2.40.40.10">
    <property type="entry name" value="RlpA-like domain"/>
    <property type="match status" value="1"/>
</dbReference>
<evidence type="ECO:0000313" key="6">
    <source>
        <dbReference type="EMBL" id="OLO03023.1"/>
    </source>
</evidence>
<dbReference type="InterPro" id="IPR010611">
    <property type="entry name" value="3D_dom"/>
</dbReference>
<reference evidence="6 7" key="1">
    <citation type="submission" date="2016-12" db="EMBL/GenBank/DDBJ databases">
        <title>Draft genome sequences of strains Salinicola socius SMB35, Salinicola sp. MH3R3-1 and Chromohalobacter sp. SMB17 from the Verkhnekamsk potash mining region of Russia.</title>
        <authorList>
            <person name="Mavrodi D.V."/>
            <person name="Olsson B.E."/>
            <person name="Korsakova E.S."/>
            <person name="Pyankova A."/>
            <person name="Mavrodi O.V."/>
            <person name="Plotnikova E.G."/>
        </authorList>
    </citation>
    <scope>NUCLEOTIDE SEQUENCE [LARGE SCALE GENOMIC DNA]</scope>
    <source>
        <strain evidence="6 7">SMB35</strain>
    </source>
</reference>
<dbReference type="GO" id="GO:0071555">
    <property type="term" value="P:cell wall organization"/>
    <property type="evidence" value="ECO:0007669"/>
    <property type="project" value="UniProtKB-KW"/>
</dbReference>
<comment type="function">
    <text evidence="4">Murein-degrading enzyme. May play a role in recycling of muropeptides during cell elongation and/or cell division.</text>
</comment>
<comment type="caution">
    <text evidence="6">The sequence shown here is derived from an EMBL/GenBank/DDBJ whole genome shotgun (WGS) entry which is preliminary data.</text>
</comment>
<dbReference type="CDD" id="cd14668">
    <property type="entry name" value="mlta_B"/>
    <property type="match status" value="1"/>
</dbReference>
<dbReference type="InterPro" id="IPR005300">
    <property type="entry name" value="MltA_B"/>
</dbReference>
<dbReference type="SUPFAM" id="SSF50685">
    <property type="entry name" value="Barwin-like endoglucanases"/>
    <property type="match status" value="1"/>
</dbReference>
<dbReference type="STRING" id="404433.BTW07_16890"/>
<dbReference type="InterPro" id="IPR036908">
    <property type="entry name" value="RlpA-like_sf"/>
</dbReference>
<dbReference type="SMART" id="SM00925">
    <property type="entry name" value="MltA"/>
    <property type="match status" value="1"/>
</dbReference>
<dbReference type="Pfam" id="PF03562">
    <property type="entry name" value="MltA"/>
    <property type="match status" value="1"/>
</dbReference>
<sequence length="374" mass="41110">MLSSVPRPFVPSRRVLPLLACLFFALLVAGCSSGPVMTTSPSGSPEARVEQTARKTNWGHLPGWSRDQPMAAWSAFRESCTRLKRKAAWKGVCHDAQSVDPLNAQAIQNFFESRFTPYRVTNSDGSATGLITGYYEPILRGSRVRGGPYQTPLYQYPKYWKRHTHVGPTRAELMRSGDLDGTELVWVDDPVEAAYLQIQGSGRVEMTDGTTMRVAYAGTNNQPFQSFARRLIDRGEITPAEATLPGVRDWARRHPGQVEDMLNVNPRMVFFRELKGSEALADTSGPVGALGVPLTSERSIAVDPDEIPLGAPVFLSTTQPLSNQPLQRLMVAQDTGSAVKGAVRADFYWGHGDAAGEAASRMKQKGEMWVLMPK</sequence>
<dbReference type="InterPro" id="IPR026044">
    <property type="entry name" value="MltA"/>
</dbReference>
<organism evidence="6 7">
    <name type="scientific">Salinicola socius</name>
    <dbReference type="NCBI Taxonomy" id="404433"/>
    <lineage>
        <taxon>Bacteria</taxon>
        <taxon>Pseudomonadati</taxon>
        <taxon>Pseudomonadota</taxon>
        <taxon>Gammaproteobacteria</taxon>
        <taxon>Oceanospirillales</taxon>
        <taxon>Halomonadaceae</taxon>
        <taxon>Salinicola</taxon>
    </lineage>
</organism>
<accession>A0A1Q8SNL6</accession>
<dbReference type="OrthoDB" id="9783686at2"/>
<gene>
    <name evidence="6" type="ORF">BTW07_16890</name>
</gene>
<protein>
    <recommendedName>
        <fullName evidence="4">Membrane-bound lytic murein transglycosylase A</fullName>
        <ecNumber evidence="4">4.2.2.n1</ecNumber>
    </recommendedName>
    <alternativeName>
        <fullName evidence="4">Murein hydrolase A</fullName>
    </alternativeName>
</protein>
<evidence type="ECO:0000256" key="2">
    <source>
        <dbReference type="ARBA" id="ARBA00023239"/>
    </source>
</evidence>
<dbReference type="GO" id="GO:0009253">
    <property type="term" value="P:peptidoglycan catabolic process"/>
    <property type="evidence" value="ECO:0007669"/>
    <property type="project" value="TreeGrafter"/>
</dbReference>
<dbReference type="GO" id="GO:0009254">
    <property type="term" value="P:peptidoglycan turnover"/>
    <property type="evidence" value="ECO:0007669"/>
    <property type="project" value="UniProtKB-UniRule"/>
</dbReference>
<keyword evidence="3 4" id="KW-0961">Cell wall biogenesis/degradation</keyword>
<dbReference type="GO" id="GO:0008933">
    <property type="term" value="F:peptidoglycan lytic transglycosylase activity"/>
    <property type="evidence" value="ECO:0007669"/>
    <property type="project" value="TreeGrafter"/>
</dbReference>
<dbReference type="Gene3D" id="2.40.240.50">
    <property type="entry name" value="Barwin-like endoglucanases"/>
    <property type="match status" value="1"/>
</dbReference>
<dbReference type="GO" id="GO:0004553">
    <property type="term" value="F:hydrolase activity, hydrolyzing O-glycosyl compounds"/>
    <property type="evidence" value="ECO:0007669"/>
    <property type="project" value="InterPro"/>
</dbReference>
<evidence type="ECO:0000256" key="4">
    <source>
        <dbReference type="PIRNR" id="PIRNR019422"/>
    </source>
</evidence>
<feature type="domain" description="Lytic transglycosylase MltA" evidence="5">
    <location>
        <begin position="138"/>
        <end position="272"/>
    </location>
</feature>
<evidence type="ECO:0000259" key="5">
    <source>
        <dbReference type="SMART" id="SM00925"/>
    </source>
</evidence>
<dbReference type="Proteomes" id="UP000186878">
    <property type="component" value="Unassembled WGS sequence"/>
</dbReference>
<keyword evidence="7" id="KW-1185">Reference proteome</keyword>
<dbReference type="RefSeq" id="WP_075571364.1">
    <property type="nucleotide sequence ID" value="NZ_MSDO01000026.1"/>
</dbReference>
<dbReference type="PANTHER" id="PTHR30124:SF0">
    <property type="entry name" value="MEMBRANE-BOUND LYTIC MUREIN TRANSGLYCOSYLASE A"/>
    <property type="match status" value="1"/>
</dbReference>
<dbReference type="PROSITE" id="PS51257">
    <property type="entry name" value="PROKAR_LIPOPROTEIN"/>
    <property type="match status" value="1"/>
</dbReference>
<evidence type="ECO:0000256" key="3">
    <source>
        <dbReference type="ARBA" id="ARBA00023316"/>
    </source>
</evidence>